<comment type="caution">
    <text evidence="1">The sequence shown here is derived from an EMBL/GenBank/DDBJ whole genome shotgun (WGS) entry which is preliminary data.</text>
</comment>
<protein>
    <submittedName>
        <fullName evidence="1">DUF4625 domain-containing protein</fullName>
    </submittedName>
</protein>
<dbReference type="Proteomes" id="UP001165489">
    <property type="component" value="Unassembled WGS sequence"/>
</dbReference>
<accession>A0ABS9UZJ4</accession>
<evidence type="ECO:0000313" key="2">
    <source>
        <dbReference type="Proteomes" id="UP001165489"/>
    </source>
</evidence>
<dbReference type="RefSeq" id="WP_241347844.1">
    <property type="nucleotide sequence ID" value="NZ_JAKZGP010000018.1"/>
</dbReference>
<keyword evidence="2" id="KW-1185">Reference proteome</keyword>
<dbReference type="PROSITE" id="PS51257">
    <property type="entry name" value="PROKAR_LIPOPROTEIN"/>
    <property type="match status" value="1"/>
</dbReference>
<dbReference type="InterPro" id="IPR027829">
    <property type="entry name" value="DUF4625"/>
</dbReference>
<proteinExistence type="predicted"/>
<name>A0ABS9UZJ4_9BACT</name>
<dbReference type="EMBL" id="JAKZGP010000018">
    <property type="protein sequence ID" value="MCH7409498.1"/>
    <property type="molecule type" value="Genomic_DNA"/>
</dbReference>
<organism evidence="1 2">
    <name type="scientific">Belliella filtrata</name>
    <dbReference type="NCBI Taxonomy" id="2923435"/>
    <lineage>
        <taxon>Bacteria</taxon>
        <taxon>Pseudomonadati</taxon>
        <taxon>Bacteroidota</taxon>
        <taxon>Cytophagia</taxon>
        <taxon>Cytophagales</taxon>
        <taxon>Cyclobacteriaceae</taxon>
        <taxon>Belliella</taxon>
    </lineage>
</organism>
<gene>
    <name evidence="1" type="ORF">MM239_08835</name>
</gene>
<reference evidence="1" key="1">
    <citation type="submission" date="2022-03" db="EMBL/GenBank/DDBJ databases">
        <title>De novo assembled genomes of Belliella spp. (Cyclobacteriaceae) strains.</title>
        <authorList>
            <person name="Szabo A."/>
            <person name="Korponai K."/>
            <person name="Felfoldi T."/>
        </authorList>
    </citation>
    <scope>NUCLEOTIDE SEQUENCE</scope>
    <source>
        <strain evidence="1">DSM 111904</strain>
    </source>
</reference>
<evidence type="ECO:0000313" key="1">
    <source>
        <dbReference type="EMBL" id="MCH7409498.1"/>
    </source>
</evidence>
<sequence length="319" mass="36188">MEKSDYSIKDLICNNHLTKVVFVLLLTFSFACNEDADIDPVVSIFIENVEIGSGNNGIGIIGRDFHFDMDVEAHHRIDIIEVSIEQRTEETYTEDWSFKITWEEFKGARNTNVHKHFNIPNDAPEGVFDFVIRVSDESGGVHKEIHSIELNSAASLPVDPQVYSLMVNKVDQGFFYIMNRGFVDSELITFSKDEIMNTYIDIRNVKDNGTLYVLIIKKSEQHLPESIDNIDFSKVIVADVLEHVGLEEVTTVNNYIGVPGNAPQKLTIGSTMDNHSPEPNPIEDNKAWENGAYYYGVVYTNTTHNMSAFYYFSFNISGF</sequence>
<dbReference type="Pfam" id="PF15418">
    <property type="entry name" value="DUF4625"/>
    <property type="match status" value="1"/>
</dbReference>